<dbReference type="Pfam" id="PF07098">
    <property type="entry name" value="DUF1360"/>
    <property type="match status" value="1"/>
</dbReference>
<gene>
    <name evidence="2" type="ORF">LCGC14_0245890</name>
</gene>
<evidence type="ECO:0000313" key="2">
    <source>
        <dbReference type="EMBL" id="KKN88698.1"/>
    </source>
</evidence>
<dbReference type="EMBL" id="LAZR01000126">
    <property type="protein sequence ID" value="KKN88698.1"/>
    <property type="molecule type" value="Genomic_DNA"/>
</dbReference>
<dbReference type="InterPro" id="IPR010773">
    <property type="entry name" value="Mycophage_PG1_Gp7"/>
</dbReference>
<name>A0A0F9XAK2_9ZZZZ</name>
<keyword evidence="1" id="KW-0472">Membrane</keyword>
<comment type="caution">
    <text evidence="2">The sequence shown here is derived from an EMBL/GenBank/DDBJ whole genome shotgun (WGS) entry which is preliminary data.</text>
</comment>
<dbReference type="AlphaFoldDB" id="A0A0F9XAK2"/>
<feature type="transmembrane region" description="Helical" evidence="1">
    <location>
        <begin position="48"/>
        <end position="68"/>
    </location>
</feature>
<keyword evidence="1" id="KW-0812">Transmembrane</keyword>
<keyword evidence="1" id="KW-1133">Transmembrane helix</keyword>
<accession>A0A0F9XAK2</accession>
<protein>
    <recommendedName>
        <fullName evidence="3">DUF1360 domain-containing protein</fullName>
    </recommendedName>
</protein>
<feature type="transmembrane region" description="Helical" evidence="1">
    <location>
        <begin position="6"/>
        <end position="28"/>
    </location>
</feature>
<feature type="transmembrane region" description="Helical" evidence="1">
    <location>
        <begin position="80"/>
        <end position="108"/>
    </location>
</feature>
<organism evidence="2">
    <name type="scientific">marine sediment metagenome</name>
    <dbReference type="NCBI Taxonomy" id="412755"/>
    <lineage>
        <taxon>unclassified sequences</taxon>
        <taxon>metagenomes</taxon>
        <taxon>ecological metagenomes</taxon>
    </lineage>
</organism>
<proteinExistence type="predicted"/>
<reference evidence="2" key="1">
    <citation type="journal article" date="2015" name="Nature">
        <title>Complex archaea that bridge the gap between prokaryotes and eukaryotes.</title>
        <authorList>
            <person name="Spang A."/>
            <person name="Saw J.H."/>
            <person name="Jorgensen S.L."/>
            <person name="Zaremba-Niedzwiedzka K."/>
            <person name="Martijn J."/>
            <person name="Lind A.E."/>
            <person name="van Eijk R."/>
            <person name="Schleper C."/>
            <person name="Guy L."/>
            <person name="Ettema T.J."/>
        </authorList>
    </citation>
    <scope>NUCLEOTIDE SEQUENCE</scope>
</reference>
<evidence type="ECO:0000256" key="1">
    <source>
        <dbReference type="SAM" id="Phobius"/>
    </source>
</evidence>
<evidence type="ECO:0008006" key="3">
    <source>
        <dbReference type="Google" id="ProtNLM"/>
    </source>
</evidence>
<sequence>MMELLTYYIVGAFAVGAITFTTSQSGIFKEVRDWMGRLHPKIDDLIHCPWCSSFWGSVIFMFIAMFLADLPLFIISSYTWFNILVILFAFHAVTGFVHYILILAYAPIAKNEMARKQRRQQELAARIGSSVHHEDSEIQIAKGKRNLKFPEVKTGVEKKRLYNSLNR</sequence>